<name>A0A1E3B5F9_ASPCR</name>
<accession>A0A1E3B5F9</accession>
<comment type="caution">
    <text evidence="1">The sequence shown here is derived from an EMBL/GenBank/DDBJ whole genome shotgun (WGS) entry which is preliminary data.</text>
</comment>
<dbReference type="VEuPathDB" id="FungiDB:SI65_08199"/>
<organism evidence="1 2">
    <name type="scientific">Aspergillus cristatus</name>
    <name type="common">Chinese Fuzhuan brick tea-fermentation fungus</name>
    <name type="synonym">Eurotium cristatum</name>
    <dbReference type="NCBI Taxonomy" id="573508"/>
    <lineage>
        <taxon>Eukaryota</taxon>
        <taxon>Fungi</taxon>
        <taxon>Dikarya</taxon>
        <taxon>Ascomycota</taxon>
        <taxon>Pezizomycotina</taxon>
        <taxon>Eurotiomycetes</taxon>
        <taxon>Eurotiomycetidae</taxon>
        <taxon>Eurotiales</taxon>
        <taxon>Aspergillaceae</taxon>
        <taxon>Aspergillus</taxon>
        <taxon>Aspergillus subgen. Aspergillus</taxon>
    </lineage>
</organism>
<dbReference type="AlphaFoldDB" id="A0A1E3B5F9"/>
<keyword evidence="2" id="KW-1185">Reference proteome</keyword>
<gene>
    <name evidence="1" type="ORF">SI65_08199</name>
</gene>
<sequence>MPMLCNLVFEPPYHTPHGYVFGDVNATAPIFQPDSLNTDNQISPSNLPDSTLLTALDHNLIGGQDTESYSQLVGGNVTTLGLPQPFTSDALFSGYSTLAPSIPYQETGLSRPMSFIGQQSGAPESMLPMAGLPPEVNYVEYILGAVEPTPEQILEGILAPGMD</sequence>
<evidence type="ECO:0000313" key="1">
    <source>
        <dbReference type="EMBL" id="ODM16200.1"/>
    </source>
</evidence>
<reference evidence="1 2" key="1">
    <citation type="journal article" date="2016" name="BMC Genomics">
        <title>Comparative genomic and transcriptomic analyses of the Fuzhuan brick tea-fermentation fungus Aspergillus cristatus.</title>
        <authorList>
            <person name="Ge Y."/>
            <person name="Wang Y."/>
            <person name="Liu Y."/>
            <person name="Tan Y."/>
            <person name="Ren X."/>
            <person name="Zhang X."/>
            <person name="Hyde K.D."/>
            <person name="Liu Y."/>
            <person name="Liu Z."/>
        </authorList>
    </citation>
    <scope>NUCLEOTIDE SEQUENCE [LARGE SCALE GENOMIC DNA]</scope>
    <source>
        <strain evidence="1 2">GZAAS20.1005</strain>
    </source>
</reference>
<protein>
    <submittedName>
        <fullName evidence="1">Uncharacterized protein</fullName>
    </submittedName>
</protein>
<dbReference type="Proteomes" id="UP000094569">
    <property type="component" value="Unassembled WGS sequence"/>
</dbReference>
<dbReference type="EMBL" id="JXNT01000012">
    <property type="protein sequence ID" value="ODM16200.1"/>
    <property type="molecule type" value="Genomic_DNA"/>
</dbReference>
<evidence type="ECO:0000313" key="2">
    <source>
        <dbReference type="Proteomes" id="UP000094569"/>
    </source>
</evidence>
<proteinExistence type="predicted"/>